<reference evidence="2" key="2">
    <citation type="submission" date="2023-01" db="EMBL/GenBank/DDBJ databases">
        <title>Draft genome sequence of Agaribacter marinus strain NBRC 110023.</title>
        <authorList>
            <person name="Sun Q."/>
            <person name="Mori K."/>
        </authorList>
    </citation>
    <scope>NUCLEOTIDE SEQUENCE</scope>
    <source>
        <strain evidence="2">NBRC 110023</strain>
    </source>
</reference>
<keyword evidence="1" id="KW-0812">Transmembrane</keyword>
<evidence type="ECO:0000256" key="1">
    <source>
        <dbReference type="SAM" id="Phobius"/>
    </source>
</evidence>
<accession>A0AA37WH29</accession>
<gene>
    <name evidence="2" type="ORF">GCM10007852_04060</name>
</gene>
<evidence type="ECO:0000313" key="2">
    <source>
        <dbReference type="EMBL" id="GLR69498.1"/>
    </source>
</evidence>
<dbReference type="EMBL" id="BSOT01000005">
    <property type="protein sequence ID" value="GLR69498.1"/>
    <property type="molecule type" value="Genomic_DNA"/>
</dbReference>
<dbReference type="Proteomes" id="UP001156601">
    <property type="component" value="Unassembled WGS sequence"/>
</dbReference>
<keyword evidence="1" id="KW-0472">Membrane</keyword>
<organism evidence="2 3">
    <name type="scientific">Agaribacter marinus</name>
    <dbReference type="NCBI Taxonomy" id="1431249"/>
    <lineage>
        <taxon>Bacteria</taxon>
        <taxon>Pseudomonadati</taxon>
        <taxon>Pseudomonadota</taxon>
        <taxon>Gammaproteobacteria</taxon>
        <taxon>Alteromonadales</taxon>
        <taxon>Alteromonadaceae</taxon>
        <taxon>Agaribacter</taxon>
    </lineage>
</organism>
<evidence type="ECO:0000313" key="3">
    <source>
        <dbReference type="Proteomes" id="UP001156601"/>
    </source>
</evidence>
<reference evidence="2" key="1">
    <citation type="journal article" date="2014" name="Int. J. Syst. Evol. Microbiol.">
        <title>Complete genome sequence of Corynebacterium casei LMG S-19264T (=DSM 44701T), isolated from a smear-ripened cheese.</title>
        <authorList>
            <consortium name="US DOE Joint Genome Institute (JGI-PGF)"/>
            <person name="Walter F."/>
            <person name="Albersmeier A."/>
            <person name="Kalinowski J."/>
            <person name="Ruckert C."/>
        </authorList>
    </citation>
    <scope>NUCLEOTIDE SEQUENCE</scope>
    <source>
        <strain evidence="2">NBRC 110023</strain>
    </source>
</reference>
<feature type="transmembrane region" description="Helical" evidence="1">
    <location>
        <begin position="9"/>
        <end position="27"/>
    </location>
</feature>
<proteinExistence type="predicted"/>
<dbReference type="AlphaFoldDB" id="A0AA37WH29"/>
<comment type="caution">
    <text evidence="2">The sequence shown here is derived from an EMBL/GenBank/DDBJ whole genome shotgun (WGS) entry which is preliminary data.</text>
</comment>
<protein>
    <submittedName>
        <fullName evidence="2">Uncharacterized protein</fullName>
    </submittedName>
</protein>
<feature type="transmembrane region" description="Helical" evidence="1">
    <location>
        <begin position="33"/>
        <end position="51"/>
    </location>
</feature>
<keyword evidence="1" id="KW-1133">Transmembrane helix</keyword>
<sequence>MKNFKSSPNFLGVIVFAIYCLGLYGTYSKDDRSLVSFVLATTFVMFYVYYFDVKQTKANCELRTRIEALESEVKNNKN</sequence>
<keyword evidence="3" id="KW-1185">Reference proteome</keyword>
<name>A0AA37WH29_9ALTE</name>